<organism evidence="1 2">
    <name type="scientific">Dysgonomonas alginatilytica</name>
    <dbReference type="NCBI Taxonomy" id="1605892"/>
    <lineage>
        <taxon>Bacteria</taxon>
        <taxon>Pseudomonadati</taxon>
        <taxon>Bacteroidota</taxon>
        <taxon>Bacteroidia</taxon>
        <taxon>Bacteroidales</taxon>
        <taxon>Dysgonomonadaceae</taxon>
        <taxon>Dysgonomonas</taxon>
    </lineage>
</organism>
<gene>
    <name evidence="1" type="ORF">CLV62_12823</name>
</gene>
<dbReference type="PANTHER" id="PTHR35810">
    <property type="entry name" value="CYTOPLASMIC PROTEIN-RELATED"/>
    <property type="match status" value="1"/>
</dbReference>
<proteinExistence type="predicted"/>
<name>A0A2V3PMA8_9BACT</name>
<dbReference type="EMBL" id="QICL01000028">
    <property type="protein sequence ID" value="PXV60936.1"/>
    <property type="molecule type" value="Genomic_DNA"/>
</dbReference>
<evidence type="ECO:0008006" key="3">
    <source>
        <dbReference type="Google" id="ProtNLM"/>
    </source>
</evidence>
<comment type="caution">
    <text evidence="1">The sequence shown here is derived from an EMBL/GenBank/DDBJ whole genome shotgun (WGS) entry which is preliminary data.</text>
</comment>
<dbReference type="RefSeq" id="WP_110311998.1">
    <property type="nucleotide sequence ID" value="NZ_QICL01000028.1"/>
</dbReference>
<evidence type="ECO:0000313" key="1">
    <source>
        <dbReference type="EMBL" id="PXV60936.1"/>
    </source>
</evidence>
<accession>A0A2V3PMA8</accession>
<dbReference type="Proteomes" id="UP000247973">
    <property type="component" value="Unassembled WGS sequence"/>
</dbReference>
<sequence>MNRSIIKITENFNTRTSIEIVPAGEEVWMTKPEIAYLLMVYQNTIGSNLRAIFKAGILNEKDAVKEYRYKEQDIERITVYYNLETIIALCYRIRTFQAETIRKLVQNEFYNRNNNKPESYILHNLSVFSLN</sequence>
<dbReference type="OrthoDB" id="9802752at2"/>
<reference evidence="1 2" key="1">
    <citation type="submission" date="2018-03" db="EMBL/GenBank/DDBJ databases">
        <title>Genomic Encyclopedia of Archaeal and Bacterial Type Strains, Phase II (KMG-II): from individual species to whole genera.</title>
        <authorList>
            <person name="Goeker M."/>
        </authorList>
    </citation>
    <scope>NUCLEOTIDE SEQUENCE [LARGE SCALE GENOMIC DNA]</scope>
    <source>
        <strain evidence="1 2">DSM 100214</strain>
    </source>
</reference>
<dbReference type="PANTHER" id="PTHR35810:SF1">
    <property type="entry name" value="CYTOPLASMIC PROTEIN"/>
    <property type="match status" value="1"/>
</dbReference>
<evidence type="ECO:0000313" key="2">
    <source>
        <dbReference type="Proteomes" id="UP000247973"/>
    </source>
</evidence>
<protein>
    <recommendedName>
        <fullName evidence="3">Virulence RhuM family protein</fullName>
    </recommendedName>
</protein>
<keyword evidence="2" id="KW-1185">Reference proteome</keyword>
<dbReference type="AlphaFoldDB" id="A0A2V3PMA8"/>